<dbReference type="Proteomes" id="UP001060170">
    <property type="component" value="Chromosome 17"/>
</dbReference>
<reference evidence="2" key="1">
    <citation type="journal article" date="2018" name="BMC Genomics">
        <title>Genomic insights into host adaptation between the wheat stripe rust pathogen (Puccinia striiformis f. sp. tritici) and the barley stripe rust pathogen (Puccinia striiformis f. sp. hordei).</title>
        <authorList>
            <person name="Xia C."/>
            <person name="Wang M."/>
            <person name="Yin C."/>
            <person name="Cornejo O.E."/>
            <person name="Hulbert S.H."/>
            <person name="Chen X."/>
        </authorList>
    </citation>
    <scope>NUCLEOTIDE SEQUENCE [LARGE SCALE GENOMIC DNA]</scope>
    <source>
        <strain evidence="2">93-210</strain>
    </source>
</reference>
<comment type="caution">
    <text evidence="1">The sequence shown here is derived from an EMBL/GenBank/DDBJ whole genome shotgun (WGS) entry which is preliminary data.</text>
</comment>
<evidence type="ECO:0000313" key="2">
    <source>
        <dbReference type="Proteomes" id="UP001060170"/>
    </source>
</evidence>
<evidence type="ECO:0000313" key="1">
    <source>
        <dbReference type="EMBL" id="KAI7936755.1"/>
    </source>
</evidence>
<name>A0ACC0DQS9_9BASI</name>
<proteinExistence type="predicted"/>
<protein>
    <submittedName>
        <fullName evidence="1">Uncharacterized protein</fullName>
    </submittedName>
</protein>
<reference evidence="2" key="2">
    <citation type="journal article" date="2018" name="Mol. Plant Microbe Interact.">
        <title>Genome sequence resources for the wheat stripe rust pathogen (Puccinia striiformis f. sp. tritici) and the barley stripe rust pathogen (Puccinia striiformis f. sp. hordei).</title>
        <authorList>
            <person name="Xia C."/>
            <person name="Wang M."/>
            <person name="Yin C."/>
            <person name="Cornejo O.E."/>
            <person name="Hulbert S.H."/>
            <person name="Chen X."/>
        </authorList>
    </citation>
    <scope>NUCLEOTIDE SEQUENCE [LARGE SCALE GENOMIC DNA]</scope>
    <source>
        <strain evidence="2">93-210</strain>
    </source>
</reference>
<keyword evidence="2" id="KW-1185">Reference proteome</keyword>
<dbReference type="EMBL" id="CM045881">
    <property type="protein sequence ID" value="KAI7936755.1"/>
    <property type="molecule type" value="Genomic_DNA"/>
</dbReference>
<organism evidence="1 2">
    <name type="scientific">Puccinia striiformis f. sp. tritici</name>
    <dbReference type="NCBI Taxonomy" id="168172"/>
    <lineage>
        <taxon>Eukaryota</taxon>
        <taxon>Fungi</taxon>
        <taxon>Dikarya</taxon>
        <taxon>Basidiomycota</taxon>
        <taxon>Pucciniomycotina</taxon>
        <taxon>Pucciniomycetes</taxon>
        <taxon>Pucciniales</taxon>
        <taxon>Pucciniaceae</taxon>
        <taxon>Puccinia</taxon>
    </lineage>
</organism>
<accession>A0ACC0DQS9</accession>
<gene>
    <name evidence="1" type="ORF">MJO28_015654</name>
</gene>
<reference evidence="1 2" key="3">
    <citation type="journal article" date="2022" name="Microbiol. Spectr.">
        <title>Folding features and dynamics of 3D genome architecture in plant fungal pathogens.</title>
        <authorList>
            <person name="Xia C."/>
        </authorList>
    </citation>
    <scope>NUCLEOTIDE SEQUENCE [LARGE SCALE GENOMIC DNA]</scope>
    <source>
        <strain evidence="1 2">93-210</strain>
    </source>
</reference>
<sequence>MIHQISTRSCSTNNHLKSFPKLNDDIDFAFSRPYFNDDIVYRNSVAAAIPFSLAALLLAPLQPEFRSRSSLTPPHYKRGSLPRFLSFPSCKDLKSQSLHHLHLLLGFKPTAIFSSVDYRLHINHPQSQSLHHLHLLLGFKPTAILSSVDYRLHINHPHRPCRSFINKTQSPSLARSTSLSSRPNPYSFPLVRKERSLFILHTFSIRY</sequence>